<feature type="non-terminal residue" evidence="1">
    <location>
        <position position="1"/>
    </location>
</feature>
<dbReference type="AlphaFoldDB" id="J9FRD7"/>
<reference evidence="1" key="1">
    <citation type="journal article" date="2012" name="PLoS ONE">
        <title>Gene sets for utilization of primary and secondary nutrition supplies in the distal gut of endangered iberian lynx.</title>
        <authorList>
            <person name="Alcaide M."/>
            <person name="Messina E."/>
            <person name="Richter M."/>
            <person name="Bargiela R."/>
            <person name="Peplies J."/>
            <person name="Huws S.A."/>
            <person name="Newbold C.J."/>
            <person name="Golyshin P.N."/>
            <person name="Simon M.A."/>
            <person name="Lopez G."/>
            <person name="Yakimov M.M."/>
            <person name="Ferrer M."/>
        </authorList>
    </citation>
    <scope>NUCLEOTIDE SEQUENCE</scope>
</reference>
<name>J9FRD7_9ZZZZ</name>
<organism evidence="1">
    <name type="scientific">gut metagenome</name>
    <dbReference type="NCBI Taxonomy" id="749906"/>
    <lineage>
        <taxon>unclassified sequences</taxon>
        <taxon>metagenomes</taxon>
        <taxon>organismal metagenomes</taxon>
    </lineage>
</organism>
<gene>
    <name evidence="1" type="ORF">EVA_14377</name>
</gene>
<comment type="caution">
    <text evidence="1">The sequence shown here is derived from an EMBL/GenBank/DDBJ whole genome shotgun (WGS) entry which is preliminary data.</text>
</comment>
<accession>J9FRD7</accession>
<sequence>EFNHLRKVDKWSANGRAAMQIVLEVQKSLNP</sequence>
<proteinExistence type="predicted"/>
<evidence type="ECO:0000313" key="1">
    <source>
        <dbReference type="EMBL" id="EJW97516.1"/>
    </source>
</evidence>
<protein>
    <submittedName>
        <fullName evidence="1">Uncharacterized protein</fullName>
    </submittedName>
</protein>
<dbReference type="EMBL" id="AMCI01004726">
    <property type="protein sequence ID" value="EJW97516.1"/>
    <property type="molecule type" value="Genomic_DNA"/>
</dbReference>